<feature type="signal peptide" evidence="1">
    <location>
        <begin position="1"/>
        <end position="21"/>
    </location>
</feature>
<reference evidence="2 3" key="1">
    <citation type="submission" date="2022-10" db="EMBL/GenBank/DDBJ databases">
        <title>Erythrobacter sp. sf7 Genome sequencing.</title>
        <authorList>
            <person name="Park S."/>
        </authorList>
    </citation>
    <scope>NUCLEOTIDE SEQUENCE [LARGE SCALE GENOMIC DNA]</scope>
    <source>
        <strain evidence="3">sf7</strain>
    </source>
</reference>
<comment type="caution">
    <text evidence="2">The sequence shown here is derived from an EMBL/GenBank/DDBJ whole genome shotgun (WGS) entry which is preliminary data.</text>
</comment>
<proteinExistence type="predicted"/>
<protein>
    <submittedName>
        <fullName evidence="2">Uncharacterized protein</fullName>
    </submittedName>
</protein>
<keyword evidence="3" id="KW-1185">Reference proteome</keyword>
<evidence type="ECO:0000313" key="3">
    <source>
        <dbReference type="Proteomes" id="UP001216558"/>
    </source>
</evidence>
<dbReference type="RefSeq" id="WP_273677854.1">
    <property type="nucleotide sequence ID" value="NZ_JAQQXQ010000005.1"/>
</dbReference>
<organism evidence="2 3">
    <name type="scientific">Erythrobacter fulvus</name>
    <dbReference type="NCBI Taxonomy" id="2987523"/>
    <lineage>
        <taxon>Bacteria</taxon>
        <taxon>Pseudomonadati</taxon>
        <taxon>Pseudomonadota</taxon>
        <taxon>Alphaproteobacteria</taxon>
        <taxon>Sphingomonadales</taxon>
        <taxon>Erythrobacteraceae</taxon>
        <taxon>Erythrobacter/Porphyrobacter group</taxon>
        <taxon>Erythrobacter</taxon>
    </lineage>
</organism>
<sequence length="161" mass="16814">MRKTLALLPALIALGAAPAAAEMRAAPVGDIFESYNDCFAATNGGALAPAELEKLGWSRATISSGGKTVEDGPIIYGHGERAPIILLSGTEGAGICIVNARIKNFAVFEEFTAAFGGKLPKPDKDGEITFMAEGRPVQIAPTGSRDKPAMRLVVMTPTENK</sequence>
<dbReference type="EMBL" id="JAQQXQ010000005">
    <property type="protein sequence ID" value="MDC8754729.1"/>
    <property type="molecule type" value="Genomic_DNA"/>
</dbReference>
<evidence type="ECO:0000313" key="2">
    <source>
        <dbReference type="EMBL" id="MDC8754729.1"/>
    </source>
</evidence>
<accession>A0ABT5JQ45</accession>
<gene>
    <name evidence="2" type="ORF">OIK40_08755</name>
</gene>
<feature type="chain" id="PRO_5047098348" evidence="1">
    <location>
        <begin position="22"/>
        <end position="161"/>
    </location>
</feature>
<keyword evidence="1" id="KW-0732">Signal</keyword>
<dbReference type="Proteomes" id="UP001216558">
    <property type="component" value="Unassembled WGS sequence"/>
</dbReference>
<evidence type="ECO:0000256" key="1">
    <source>
        <dbReference type="SAM" id="SignalP"/>
    </source>
</evidence>
<name>A0ABT5JQ45_9SPHN</name>